<comment type="caution">
    <text evidence="2">The sequence shown here is derived from an EMBL/GenBank/DDBJ whole genome shotgun (WGS) entry which is preliminary data.</text>
</comment>
<keyword evidence="1" id="KW-0472">Membrane</keyword>
<keyword evidence="1" id="KW-1133">Transmembrane helix</keyword>
<dbReference type="Proteomes" id="UP000186894">
    <property type="component" value="Unassembled WGS sequence"/>
</dbReference>
<organism evidence="2 3">
    <name type="scientific">Rhizobium oryziradicis</name>
    <dbReference type="NCBI Taxonomy" id="1867956"/>
    <lineage>
        <taxon>Bacteria</taxon>
        <taxon>Pseudomonadati</taxon>
        <taxon>Pseudomonadota</taxon>
        <taxon>Alphaproteobacteria</taxon>
        <taxon>Hyphomicrobiales</taxon>
        <taxon>Rhizobiaceae</taxon>
        <taxon>Rhizobium/Agrobacterium group</taxon>
        <taxon>Rhizobium</taxon>
    </lineage>
</organism>
<dbReference type="OrthoDB" id="8334895at2"/>
<evidence type="ECO:0000313" key="3">
    <source>
        <dbReference type="Proteomes" id="UP000186894"/>
    </source>
</evidence>
<keyword evidence="1" id="KW-0812">Transmembrane</keyword>
<evidence type="ECO:0000256" key="1">
    <source>
        <dbReference type="SAM" id="Phobius"/>
    </source>
</evidence>
<dbReference type="RefSeq" id="WP_075641707.1">
    <property type="nucleotide sequence ID" value="NZ_MKIM01000032.1"/>
</dbReference>
<dbReference type="EMBL" id="MKIM01000032">
    <property type="protein sequence ID" value="OLP42549.1"/>
    <property type="molecule type" value="Genomic_DNA"/>
</dbReference>
<feature type="transmembrane region" description="Helical" evidence="1">
    <location>
        <begin position="58"/>
        <end position="76"/>
    </location>
</feature>
<name>A0A1Q8ZKY4_9HYPH</name>
<dbReference type="AlphaFoldDB" id="A0A1Q8ZKY4"/>
<sequence>MSSAKDRLTSIMDELDKKKSQWEVSVVSPYVRSYDFAYNNYQNTLKAQVARDKMGAELLVFTAGVLSGSVLMAAFASSSLRVLAGRALLRTICNNNLNRTFDAVHAVTNNKAAMFALGSVLDKAKGIAGQHITAAVENFTVRTSGIQSQTSVNFLTRLQDFVNVSFIAVHEFVTGVRNDNSIKESDKLKLADMVEATPFWLPPRANRVDENKLAQQMELLFYMTSVLDSDTLVRHAPSIGNGIGGGIGEGIRSKERINQMPTAKDYPKESEPKIIRGATYEPGQRIEYDDLGSVVRARIDTLSRAVTGSPFYPQQSIGMRIAGNDPTGREQMVKAEHIISRLSAQTRPKQLSDVFMM</sequence>
<protein>
    <submittedName>
        <fullName evidence="2">Uncharacterized protein</fullName>
    </submittedName>
</protein>
<evidence type="ECO:0000313" key="2">
    <source>
        <dbReference type="EMBL" id="OLP42549.1"/>
    </source>
</evidence>
<reference evidence="2 3" key="1">
    <citation type="submission" date="2016-09" db="EMBL/GenBank/DDBJ databases">
        <title>Rhizobium oryziradicis sp. nov., isolated from the root of rice.</title>
        <authorList>
            <person name="Zhao J."/>
            <person name="Zhang X."/>
        </authorList>
    </citation>
    <scope>NUCLEOTIDE SEQUENCE [LARGE SCALE GENOMIC DNA]</scope>
    <source>
        <strain evidence="2 3">N19</strain>
    </source>
</reference>
<proteinExistence type="predicted"/>
<accession>A0A1Q8ZKY4</accession>
<gene>
    <name evidence="2" type="ORF">BJF95_23480</name>
</gene>
<dbReference type="STRING" id="1867956.BJF95_23480"/>
<keyword evidence="3" id="KW-1185">Reference proteome</keyword>